<dbReference type="Gene3D" id="1.10.287.3550">
    <property type="match status" value="1"/>
</dbReference>
<feature type="compositionally biased region" description="Basic and acidic residues" evidence="1">
    <location>
        <begin position="78"/>
        <end position="88"/>
    </location>
</feature>
<feature type="region of interest" description="Disordered" evidence="1">
    <location>
        <begin position="71"/>
        <end position="104"/>
    </location>
</feature>
<accession>A0A2C9KQA4</accession>
<gene>
    <name evidence="2" type="primary">106062945</name>
</gene>
<dbReference type="EnsemblMetazoa" id="BGLB022294-RA">
    <property type="protein sequence ID" value="BGLB022294-PA"/>
    <property type="gene ID" value="BGLB022294"/>
</dbReference>
<evidence type="ECO:0000313" key="2">
    <source>
        <dbReference type="EnsemblMetazoa" id="BGLB022294-PA"/>
    </source>
</evidence>
<dbReference type="VEuPathDB" id="VectorBase:BGLB022294"/>
<dbReference type="VEuPathDB" id="VectorBase:BGLAX_044813"/>
<protein>
    <recommendedName>
        <fullName evidence="4">Myosin tail domain-containing protein</fullName>
    </recommendedName>
</protein>
<evidence type="ECO:0000256" key="1">
    <source>
        <dbReference type="SAM" id="MobiDB-lite"/>
    </source>
</evidence>
<dbReference type="KEGG" id="bgt:106062945"/>
<name>A0A2C9KQA4_BIOGL</name>
<organism evidence="2 3">
    <name type="scientific">Biomphalaria glabrata</name>
    <name type="common">Bloodfluke planorb</name>
    <name type="synonym">Freshwater snail</name>
    <dbReference type="NCBI Taxonomy" id="6526"/>
    <lineage>
        <taxon>Eukaryota</taxon>
        <taxon>Metazoa</taxon>
        <taxon>Spiralia</taxon>
        <taxon>Lophotrochozoa</taxon>
        <taxon>Mollusca</taxon>
        <taxon>Gastropoda</taxon>
        <taxon>Heterobranchia</taxon>
        <taxon>Euthyneura</taxon>
        <taxon>Panpulmonata</taxon>
        <taxon>Hygrophila</taxon>
        <taxon>Lymnaeoidea</taxon>
        <taxon>Planorbidae</taxon>
        <taxon>Biomphalaria</taxon>
    </lineage>
</organism>
<proteinExistence type="predicted"/>
<dbReference type="Proteomes" id="UP000076420">
    <property type="component" value="Unassembled WGS sequence"/>
</dbReference>
<evidence type="ECO:0008006" key="4">
    <source>
        <dbReference type="Google" id="ProtNLM"/>
    </source>
</evidence>
<dbReference type="AlphaFoldDB" id="A0A2C9KQA4"/>
<reference evidence="2" key="1">
    <citation type="submission" date="2020-05" db="UniProtKB">
        <authorList>
            <consortium name="EnsemblMetazoa"/>
        </authorList>
    </citation>
    <scope>IDENTIFICATION</scope>
    <source>
        <strain evidence="2">BB02</strain>
    </source>
</reference>
<sequence length="118" mass="13790">MSRSKTWCFVFPPEKLKEQAQQSRTEVKDLEKRCKDTEKERDALLEQTKLLQGSAVDKQNNMEELKNKLDKTNSQLKELTDRNKELETNSKSSGNEKLQLVGEKAQCESHNSNYVYYM</sequence>
<evidence type="ECO:0000313" key="3">
    <source>
        <dbReference type="Proteomes" id="UP000076420"/>
    </source>
</evidence>